<feature type="transmembrane region" description="Helical" evidence="1">
    <location>
        <begin position="53"/>
        <end position="75"/>
    </location>
</feature>
<protein>
    <submittedName>
        <fullName evidence="2">Uncharacterized protein</fullName>
    </submittedName>
</protein>
<proteinExistence type="predicted"/>
<dbReference type="Proteomes" id="UP000004097">
    <property type="component" value="Unassembled WGS sequence"/>
</dbReference>
<gene>
    <name evidence="2" type="ORF">HMPREF9430_01871</name>
</gene>
<reference evidence="2 3" key="1">
    <citation type="submission" date="2010-08" db="EMBL/GenBank/DDBJ databases">
        <authorList>
            <person name="Weinstock G."/>
            <person name="Sodergren E."/>
            <person name="Clifton S."/>
            <person name="Fulton L."/>
            <person name="Fulton B."/>
            <person name="Courtney L."/>
            <person name="Fronick C."/>
            <person name="Harrison M."/>
            <person name="Strong C."/>
            <person name="Farmer C."/>
            <person name="Delahaunty K."/>
            <person name="Markovic C."/>
            <person name="Hall O."/>
            <person name="Minx P."/>
            <person name="Tomlinson C."/>
            <person name="Mitreva M."/>
            <person name="Hou S."/>
            <person name="Chen J."/>
            <person name="Wollam A."/>
            <person name="Pepin K.H."/>
            <person name="Johnson M."/>
            <person name="Bhonagiri V."/>
            <person name="Zhang X."/>
            <person name="Suruliraj S."/>
            <person name="Warren W."/>
            <person name="Chinwalla A."/>
            <person name="Mardis E.R."/>
            <person name="Wilson R.K."/>
        </authorList>
    </citation>
    <scope>NUCLEOTIDE SEQUENCE [LARGE SCALE GENOMIC DNA]</scope>
    <source>
        <strain evidence="2 3">F0204</strain>
    </source>
</reference>
<organism evidence="2 3">
    <name type="scientific">Solobacterium moorei F0204</name>
    <dbReference type="NCBI Taxonomy" id="706433"/>
    <lineage>
        <taxon>Bacteria</taxon>
        <taxon>Bacillati</taxon>
        <taxon>Bacillota</taxon>
        <taxon>Erysipelotrichia</taxon>
        <taxon>Erysipelotrichales</taxon>
        <taxon>Erysipelotrichaceae</taxon>
        <taxon>Solobacterium</taxon>
    </lineage>
</organism>
<keyword evidence="3" id="KW-1185">Reference proteome</keyword>
<evidence type="ECO:0000313" key="2">
    <source>
        <dbReference type="EMBL" id="EFW23614.1"/>
    </source>
</evidence>
<dbReference type="AlphaFoldDB" id="E7MQN5"/>
<evidence type="ECO:0000256" key="1">
    <source>
        <dbReference type="SAM" id="Phobius"/>
    </source>
</evidence>
<dbReference type="EMBL" id="AECQ01000037">
    <property type="protein sequence ID" value="EFW23614.1"/>
    <property type="molecule type" value="Genomic_DNA"/>
</dbReference>
<sequence>MDAFAECDLLRLPFFIAICFSKQTAGLILIYLSKFLSTPTLSHRRDTKQGYEFLAKLYQAALLSFVFYLLPLHIYEPYFMD</sequence>
<dbReference type="HOGENOM" id="CLU_2572039_0_0_9"/>
<comment type="caution">
    <text evidence="2">The sequence shown here is derived from an EMBL/GenBank/DDBJ whole genome shotgun (WGS) entry which is preliminary data.</text>
</comment>
<evidence type="ECO:0000313" key="3">
    <source>
        <dbReference type="Proteomes" id="UP000004097"/>
    </source>
</evidence>
<keyword evidence="1" id="KW-1133">Transmembrane helix</keyword>
<name>E7MQN5_9FIRM</name>
<keyword evidence="1" id="KW-0472">Membrane</keyword>
<feature type="transmembrane region" description="Helical" evidence="1">
    <location>
        <begin position="12"/>
        <end position="32"/>
    </location>
</feature>
<accession>E7MQN5</accession>
<dbReference type="STRING" id="706433.HMPREF9430_01871"/>
<keyword evidence="1" id="KW-0812">Transmembrane</keyword>